<evidence type="ECO:0000313" key="8">
    <source>
        <dbReference type="EMBL" id="PIZ15889.1"/>
    </source>
</evidence>
<keyword evidence="6" id="KW-0812">Transmembrane</keyword>
<keyword evidence="6" id="KW-0472">Membrane</keyword>
<dbReference type="EMBL" id="PFMR01000228">
    <property type="protein sequence ID" value="PIZ15889.1"/>
    <property type="molecule type" value="Genomic_DNA"/>
</dbReference>
<dbReference type="Proteomes" id="UP000229307">
    <property type="component" value="Unassembled WGS sequence"/>
</dbReference>
<protein>
    <recommendedName>
        <fullName evidence="7">FMN-binding domain-containing protein</fullName>
    </recommendedName>
</protein>
<dbReference type="AlphaFoldDB" id="A0A2M7S8T8"/>
<sequence>MLKKIKRETRDNQKTEEEVTEMDKIFLRFLAVVGVLVMTSTVFAMELLTKEQALKQIFPDVDKIIEEKQAIAPAEEARIKDRLDGELVFHSKDSKSKEVEAKKEYTFYFGMKSGKKVGAAVIEEEPGKWGPVKFIIGLDLNGKVKDLAVMSYSEKRGRPIAMRSFLSQFIGKGSSDPIAVRKDIRGVTGATISSQCSAFAVKKAIVLYDELYLKK</sequence>
<dbReference type="GO" id="GO:0010181">
    <property type="term" value="F:FMN binding"/>
    <property type="evidence" value="ECO:0007669"/>
    <property type="project" value="InterPro"/>
</dbReference>
<keyword evidence="5" id="KW-0249">Electron transport</keyword>
<gene>
    <name evidence="8" type="ORF">COY52_08665</name>
</gene>
<dbReference type="PANTHER" id="PTHR36118:SF1">
    <property type="entry name" value="ION-TRANSLOCATING OXIDOREDUCTASE COMPLEX SUBUNIT G"/>
    <property type="match status" value="1"/>
</dbReference>
<dbReference type="GO" id="GO:0022900">
    <property type="term" value="P:electron transport chain"/>
    <property type="evidence" value="ECO:0007669"/>
    <property type="project" value="InterPro"/>
</dbReference>
<evidence type="ECO:0000313" key="9">
    <source>
        <dbReference type="Proteomes" id="UP000229307"/>
    </source>
</evidence>
<proteinExistence type="predicted"/>
<name>A0A2M7S8T8_9BACT</name>
<evidence type="ECO:0000256" key="2">
    <source>
        <dbReference type="ARBA" id="ARBA00022553"/>
    </source>
</evidence>
<evidence type="ECO:0000256" key="3">
    <source>
        <dbReference type="ARBA" id="ARBA00022630"/>
    </source>
</evidence>
<evidence type="ECO:0000259" key="7">
    <source>
        <dbReference type="SMART" id="SM00900"/>
    </source>
</evidence>
<keyword evidence="1" id="KW-0813">Transport</keyword>
<dbReference type="SMART" id="SM00900">
    <property type="entry name" value="FMN_bind"/>
    <property type="match status" value="1"/>
</dbReference>
<comment type="caution">
    <text evidence="8">The sequence shown here is derived from an EMBL/GenBank/DDBJ whole genome shotgun (WGS) entry which is preliminary data.</text>
</comment>
<organism evidence="8 9">
    <name type="scientific">Candidatus Desantisbacteria bacterium CG_4_10_14_0_8_um_filter_48_22</name>
    <dbReference type="NCBI Taxonomy" id="1974543"/>
    <lineage>
        <taxon>Bacteria</taxon>
        <taxon>Candidatus Desantisiibacteriota</taxon>
    </lineage>
</organism>
<dbReference type="InterPro" id="IPR007329">
    <property type="entry name" value="FMN-bd"/>
</dbReference>
<dbReference type="GO" id="GO:0005886">
    <property type="term" value="C:plasma membrane"/>
    <property type="evidence" value="ECO:0007669"/>
    <property type="project" value="InterPro"/>
</dbReference>
<dbReference type="InterPro" id="IPR010209">
    <property type="entry name" value="Ion_transpt_RnfG/RsxG"/>
</dbReference>
<dbReference type="PANTHER" id="PTHR36118">
    <property type="entry name" value="ION-TRANSLOCATING OXIDOREDUCTASE COMPLEX SUBUNIT G"/>
    <property type="match status" value="1"/>
</dbReference>
<dbReference type="GO" id="GO:0009055">
    <property type="term" value="F:electron transfer activity"/>
    <property type="evidence" value="ECO:0007669"/>
    <property type="project" value="InterPro"/>
</dbReference>
<evidence type="ECO:0000256" key="5">
    <source>
        <dbReference type="ARBA" id="ARBA00022982"/>
    </source>
</evidence>
<feature type="transmembrane region" description="Helical" evidence="6">
    <location>
        <begin position="25"/>
        <end position="48"/>
    </location>
</feature>
<evidence type="ECO:0000256" key="1">
    <source>
        <dbReference type="ARBA" id="ARBA00022448"/>
    </source>
</evidence>
<keyword evidence="6" id="KW-1133">Transmembrane helix</keyword>
<keyword evidence="3" id="KW-0285">Flavoprotein</keyword>
<keyword evidence="2" id="KW-0597">Phosphoprotein</keyword>
<accession>A0A2M7S8T8</accession>
<evidence type="ECO:0000256" key="4">
    <source>
        <dbReference type="ARBA" id="ARBA00022643"/>
    </source>
</evidence>
<dbReference type="Pfam" id="PF04205">
    <property type="entry name" value="FMN_bind"/>
    <property type="match status" value="1"/>
</dbReference>
<keyword evidence="4" id="KW-0288">FMN</keyword>
<feature type="domain" description="FMN-binding" evidence="7">
    <location>
        <begin position="127"/>
        <end position="208"/>
    </location>
</feature>
<reference evidence="9" key="1">
    <citation type="submission" date="2017-09" db="EMBL/GenBank/DDBJ databases">
        <title>Depth-based differentiation of microbial function through sediment-hosted aquifers and enrichment of novel symbionts in the deep terrestrial subsurface.</title>
        <authorList>
            <person name="Probst A.J."/>
            <person name="Ladd B."/>
            <person name="Jarett J.K."/>
            <person name="Geller-Mcgrath D.E."/>
            <person name="Sieber C.M.K."/>
            <person name="Emerson J.B."/>
            <person name="Anantharaman K."/>
            <person name="Thomas B.C."/>
            <person name="Malmstrom R."/>
            <person name="Stieglmeier M."/>
            <person name="Klingl A."/>
            <person name="Woyke T."/>
            <person name="Ryan C.M."/>
            <person name="Banfield J.F."/>
        </authorList>
    </citation>
    <scope>NUCLEOTIDE SEQUENCE [LARGE SCALE GENOMIC DNA]</scope>
</reference>
<evidence type="ECO:0000256" key="6">
    <source>
        <dbReference type="SAM" id="Phobius"/>
    </source>
</evidence>